<evidence type="ECO:0000313" key="9">
    <source>
        <dbReference type="Proteomes" id="UP000473699"/>
    </source>
</evidence>
<dbReference type="Gene3D" id="3.20.20.140">
    <property type="entry name" value="Metal-dependent hydrolases"/>
    <property type="match status" value="1"/>
</dbReference>
<comment type="caution">
    <text evidence="8">The sequence shown here is derived from an EMBL/GenBank/DDBJ whole genome shotgun (WGS) entry which is preliminary data.</text>
</comment>
<dbReference type="Pfam" id="PF14579">
    <property type="entry name" value="HHH_6"/>
    <property type="match status" value="1"/>
</dbReference>
<dbReference type="Proteomes" id="UP000473699">
    <property type="component" value="Unassembled WGS sequence"/>
</dbReference>
<evidence type="ECO:0000313" key="8">
    <source>
        <dbReference type="EMBL" id="MST56121.1"/>
    </source>
</evidence>
<dbReference type="EMBL" id="VUNH01000009">
    <property type="protein sequence ID" value="MST56121.1"/>
    <property type="molecule type" value="Genomic_DNA"/>
</dbReference>
<evidence type="ECO:0000256" key="4">
    <source>
        <dbReference type="ARBA" id="ARBA00022705"/>
    </source>
</evidence>
<protein>
    <recommendedName>
        <fullName evidence="1">DNA-directed DNA polymerase</fullName>
        <ecNumber evidence="1">2.7.7.7</ecNumber>
    </recommendedName>
</protein>
<dbReference type="InterPro" id="IPR029460">
    <property type="entry name" value="DNAPol_HHH"/>
</dbReference>
<evidence type="ECO:0000256" key="1">
    <source>
        <dbReference type="ARBA" id="ARBA00012417"/>
    </source>
</evidence>
<dbReference type="InterPro" id="IPR040982">
    <property type="entry name" value="DNA_pol3_finger"/>
</dbReference>
<dbReference type="GO" id="GO:0006260">
    <property type="term" value="P:DNA replication"/>
    <property type="evidence" value="ECO:0007669"/>
    <property type="project" value="UniProtKB-KW"/>
</dbReference>
<dbReference type="SUPFAM" id="SSF89550">
    <property type="entry name" value="PHP domain-like"/>
    <property type="match status" value="1"/>
</dbReference>
<keyword evidence="2 8" id="KW-0808">Transferase</keyword>
<dbReference type="InterPro" id="IPR004805">
    <property type="entry name" value="DnaE2/DnaE/PolC"/>
</dbReference>
<dbReference type="NCBIfam" id="NF004226">
    <property type="entry name" value="PRK05673.1"/>
    <property type="match status" value="1"/>
</dbReference>
<dbReference type="InterPro" id="IPR011708">
    <property type="entry name" value="DNA_pol3_alpha_NTPase_dom"/>
</dbReference>
<name>A0A6L5YCX1_9BACT</name>
<dbReference type="InterPro" id="IPR016195">
    <property type="entry name" value="Pol/histidinol_Pase-like"/>
</dbReference>
<dbReference type="GO" id="GO:0008408">
    <property type="term" value="F:3'-5' exonuclease activity"/>
    <property type="evidence" value="ECO:0007669"/>
    <property type="project" value="InterPro"/>
</dbReference>
<dbReference type="EC" id="2.7.7.7" evidence="1"/>
<dbReference type="Pfam" id="PF07733">
    <property type="entry name" value="DNA_pol3_alpha"/>
    <property type="match status" value="1"/>
</dbReference>
<dbReference type="InterPro" id="IPR004013">
    <property type="entry name" value="PHP_dom"/>
</dbReference>
<gene>
    <name evidence="8" type="primary">dnaE</name>
    <name evidence="8" type="ORF">FYJ74_08770</name>
</gene>
<dbReference type="Pfam" id="PF17657">
    <property type="entry name" value="DNA_pol3_finger"/>
    <property type="match status" value="1"/>
</dbReference>
<dbReference type="NCBIfam" id="TIGR00594">
    <property type="entry name" value="polc"/>
    <property type="match status" value="1"/>
</dbReference>
<dbReference type="PANTHER" id="PTHR32294">
    <property type="entry name" value="DNA POLYMERASE III SUBUNIT ALPHA"/>
    <property type="match status" value="1"/>
</dbReference>
<evidence type="ECO:0000259" key="7">
    <source>
        <dbReference type="SMART" id="SM00481"/>
    </source>
</evidence>
<sequence length="1155" mass="128402">MSAEKNFVHLHVHTEYSLLDGAIRCADLAKRCAEWGMPAVAMTDHGVMYGAVEFYQQCKSAGVKPIIGCEMYVSPDGIDNKEKKYNHLLLLAENDEGYHNLIKLVSIANTRGFYYKPRVDHQLLAQYSKGLICSSACLAGEIPRFLLEGNEKGALERAQMYRDIFGAESFFLEIMPNQLPEQVAANKLIIEMARKNNFPLLATNDAHYLNSSDYDWHELLLCVGTKKVITDPGRMSFRVNDFYFRSAQEMWGYFGSEAPDSLENTLRIAERCHFDFALNTGDYLLPKFEIPEGMTLDTYLEKMARKGLKERLGVEVIPDEYENRLSYELGIIKQMKFPGYFLIIADVIGACKSHGIPIGPGRGSAAGSLVAYSMKITELDPIRFGLIFERFLNPERVSMPDIDTDVSDKGRDRLIKYVVDKYGVENVSQIITFGRMKSKQAIKDVGRAMGMPYADVNKVANLVPDGAKSIKEAVEQTPDLQALEKSDMQISKLLTSASSMEGLARHCSQHAAGVVITPKPLTDLVPVRQIEEGQVATQFSMDPVASLGLVKMDFLGLQTLSILEEAVANVKRNGTTLGDLNRLPLDDPEVYRLLQNADTLGIFQLESSGMRRLIKKMQPDRFADLVAILALYRPGPLESGMVDQYVNCKHGEEVHYLHPLLEPVLNETYGVVLYQEQVMKCASTLAGYTLGGADLLRRAMGKKKKSVMDEHRSIFISGAAKNGIDAEKGAEIFDIIEKFAGYGFNKSHSAAYALVTYQTAWLKVHYPKEFMAAYLSSKIGAKKEVMAGYVREVRASGIDVLAPDINQSYADFTATKNEIRFGLGGVTKVGEAALSSIFKAREEGGPFKGFWDFIVRVDKHSVGKAVIESLIKAGAFDSLNSNRKQLLTSLDNLFEVASRRDSQGDQGSLFGDMTSEDQPELAEVDDLNVTEKLEMEKEALGMYISGHPFDEFRPLAARKANAHIADLPYWKSDTTTPTFAGLLSGWQEKMTKRGDAMGIFSIDDGEDEIKVICFPKARSGKSWLEIKPTLFEGKPYLVAGRPDDRGERTIIATDVQPLENDASDHDYVEICLSLDALREISQKKFLAMLKEHRGRQTVILKVDNDVETAAIALPHVKVTSSRALEDDLVALFGRGEARISASFPGDREETRIYGA</sequence>
<evidence type="ECO:0000256" key="5">
    <source>
        <dbReference type="ARBA" id="ARBA00022932"/>
    </source>
</evidence>
<evidence type="ECO:0000256" key="2">
    <source>
        <dbReference type="ARBA" id="ARBA00022679"/>
    </source>
</evidence>
<feature type="domain" description="Polymerase/histidinol phosphatase N-terminal" evidence="7">
    <location>
        <begin position="8"/>
        <end position="75"/>
    </location>
</feature>
<keyword evidence="5" id="KW-0239">DNA-directed DNA polymerase</keyword>
<reference evidence="8 9" key="1">
    <citation type="submission" date="2019-08" db="EMBL/GenBank/DDBJ databases">
        <title>In-depth cultivation of the pig gut microbiome towards novel bacterial diversity and tailored functional studies.</title>
        <authorList>
            <person name="Wylensek D."/>
            <person name="Hitch T.C.A."/>
            <person name="Clavel T."/>
        </authorList>
    </citation>
    <scope>NUCLEOTIDE SEQUENCE [LARGE SCALE GENOMIC DNA]</scope>
    <source>
        <strain evidence="8 9">SM-530-WT-4B</strain>
    </source>
</reference>
<keyword evidence="4" id="KW-0235">DNA replication</keyword>
<proteinExistence type="predicted"/>
<dbReference type="Gene3D" id="1.10.150.870">
    <property type="match status" value="1"/>
</dbReference>
<comment type="catalytic activity">
    <reaction evidence="6">
        <text>DNA(n) + a 2'-deoxyribonucleoside 5'-triphosphate = DNA(n+1) + diphosphate</text>
        <dbReference type="Rhea" id="RHEA:22508"/>
        <dbReference type="Rhea" id="RHEA-COMP:17339"/>
        <dbReference type="Rhea" id="RHEA-COMP:17340"/>
        <dbReference type="ChEBI" id="CHEBI:33019"/>
        <dbReference type="ChEBI" id="CHEBI:61560"/>
        <dbReference type="ChEBI" id="CHEBI:173112"/>
        <dbReference type="EC" id="2.7.7.7"/>
    </reaction>
</comment>
<dbReference type="CDD" id="cd12113">
    <property type="entry name" value="PHP_PolIIIA_DnaE3"/>
    <property type="match status" value="1"/>
</dbReference>
<dbReference type="InterPro" id="IPR003141">
    <property type="entry name" value="Pol/His_phosphatase_N"/>
</dbReference>
<dbReference type="NCBIfam" id="NF005298">
    <property type="entry name" value="PRK06826.1"/>
    <property type="match status" value="1"/>
</dbReference>
<organism evidence="8 9">
    <name type="scientific">Pyramidobacter porci</name>
    <dbReference type="NCBI Taxonomy" id="2605789"/>
    <lineage>
        <taxon>Bacteria</taxon>
        <taxon>Thermotogati</taxon>
        <taxon>Synergistota</taxon>
        <taxon>Synergistia</taxon>
        <taxon>Synergistales</taxon>
        <taxon>Dethiosulfovibrionaceae</taxon>
        <taxon>Pyramidobacter</taxon>
    </lineage>
</organism>
<dbReference type="AlphaFoldDB" id="A0A6L5YCX1"/>
<evidence type="ECO:0000256" key="3">
    <source>
        <dbReference type="ARBA" id="ARBA00022695"/>
    </source>
</evidence>
<accession>A0A6L5YCX1</accession>
<keyword evidence="3 8" id="KW-0548">Nucleotidyltransferase</keyword>
<evidence type="ECO:0000256" key="6">
    <source>
        <dbReference type="ARBA" id="ARBA00049244"/>
    </source>
</evidence>
<dbReference type="RefSeq" id="WP_154529206.1">
    <property type="nucleotide sequence ID" value="NZ_VUNH01000009.1"/>
</dbReference>
<dbReference type="Gene3D" id="1.10.10.1600">
    <property type="entry name" value="Bacterial DNA polymerase III alpha subunit, thumb domain"/>
    <property type="match status" value="1"/>
</dbReference>
<dbReference type="GO" id="GO:0003887">
    <property type="term" value="F:DNA-directed DNA polymerase activity"/>
    <property type="evidence" value="ECO:0007669"/>
    <property type="project" value="UniProtKB-KW"/>
</dbReference>
<dbReference type="Pfam" id="PF02811">
    <property type="entry name" value="PHP"/>
    <property type="match status" value="1"/>
</dbReference>
<dbReference type="CDD" id="cd04485">
    <property type="entry name" value="DnaE_OBF"/>
    <property type="match status" value="1"/>
</dbReference>
<dbReference type="PANTHER" id="PTHR32294:SF0">
    <property type="entry name" value="DNA POLYMERASE III SUBUNIT ALPHA"/>
    <property type="match status" value="1"/>
</dbReference>
<keyword evidence="9" id="KW-1185">Reference proteome</keyword>
<dbReference type="SMART" id="SM00481">
    <property type="entry name" value="POLIIIAc"/>
    <property type="match status" value="1"/>
</dbReference>
<dbReference type="InterPro" id="IPR041931">
    <property type="entry name" value="DNA_pol3_alpha_thumb_dom"/>
</dbReference>